<dbReference type="KEGG" id="ppsc:EHS13_24970"/>
<feature type="domain" description="GH29D-like beta-sandwich" evidence="1">
    <location>
        <begin position="124"/>
        <end position="183"/>
    </location>
</feature>
<evidence type="ECO:0000313" key="2">
    <source>
        <dbReference type="EMBL" id="QGQ97907.1"/>
    </source>
</evidence>
<dbReference type="Pfam" id="PF13290">
    <property type="entry name" value="CHB_HEX_C_1"/>
    <property type="match status" value="2"/>
</dbReference>
<dbReference type="EMBL" id="CP034235">
    <property type="protein sequence ID" value="QGQ97907.1"/>
    <property type="molecule type" value="Genomic_DNA"/>
</dbReference>
<protein>
    <recommendedName>
        <fullName evidence="1">GH29D-like beta-sandwich domain-containing protein</fullName>
    </recommendedName>
</protein>
<dbReference type="Proteomes" id="UP000426246">
    <property type="component" value="Chromosome"/>
</dbReference>
<reference evidence="3" key="1">
    <citation type="submission" date="2018-11" db="EMBL/GenBank/DDBJ databases">
        <title>Complete genome sequence of Paenibacillus sp. ML311-T8.</title>
        <authorList>
            <person name="Nam Y.-D."/>
            <person name="Kang J."/>
            <person name="Chung W.-H."/>
            <person name="Park Y.S."/>
        </authorList>
    </citation>
    <scope>NUCLEOTIDE SEQUENCE [LARGE SCALE GENOMIC DNA]</scope>
    <source>
        <strain evidence="3">ML311-T8</strain>
    </source>
</reference>
<organism evidence="2 3">
    <name type="scientific">Paenibacillus psychroresistens</name>
    <dbReference type="NCBI Taxonomy" id="1778678"/>
    <lineage>
        <taxon>Bacteria</taxon>
        <taxon>Bacillati</taxon>
        <taxon>Bacillota</taxon>
        <taxon>Bacilli</taxon>
        <taxon>Bacillales</taxon>
        <taxon>Paenibacillaceae</taxon>
        <taxon>Paenibacillus</taxon>
    </lineage>
</organism>
<evidence type="ECO:0000259" key="1">
    <source>
        <dbReference type="Pfam" id="PF13290"/>
    </source>
</evidence>
<dbReference type="RefSeq" id="WP_155703008.1">
    <property type="nucleotide sequence ID" value="NZ_CP034235.1"/>
</dbReference>
<dbReference type="OrthoDB" id="1706086at2"/>
<gene>
    <name evidence="2" type="ORF">EHS13_24970</name>
</gene>
<sequence length="189" mass="19467">MTSSAKVTFSYSIKAQTVAPKANPVSGTIVASGGKIKLSTTTSGATIYYTTNGSTPTASSTSGTDVTLPSGSPGTVVTVKAITVKAGMNNSSVSTFTYTIRAQVIAPSAQATVTDGKITRYSLIKLLASTPGATIYYTTNGSEPTTSSSRYNLPYWVTGPKNSTLTIKAIAVKSGMANSTVFTITYTIK</sequence>
<keyword evidence="3" id="KW-1185">Reference proteome</keyword>
<accession>A0A6B8RPY6</accession>
<feature type="domain" description="GH29D-like beta-sandwich" evidence="1">
    <location>
        <begin position="25"/>
        <end position="95"/>
    </location>
</feature>
<proteinExistence type="predicted"/>
<name>A0A6B8RPY6_9BACL</name>
<evidence type="ECO:0000313" key="3">
    <source>
        <dbReference type="Proteomes" id="UP000426246"/>
    </source>
</evidence>
<dbReference type="InterPro" id="IPR059177">
    <property type="entry name" value="GH29D-like_dom"/>
</dbReference>
<dbReference type="AlphaFoldDB" id="A0A6B8RPY6"/>